<accession>A0AAV6ZWS3</accession>
<evidence type="ECO:0000313" key="3">
    <source>
        <dbReference type="Proteomes" id="UP000824782"/>
    </source>
</evidence>
<reference evidence="2" key="1">
    <citation type="thesis" date="2020" institute="ProQuest LLC" country="789 East Eisenhower Parkway, Ann Arbor, MI, USA">
        <title>Comparative Genomics and Chromosome Evolution.</title>
        <authorList>
            <person name="Mudd A.B."/>
        </authorList>
    </citation>
    <scope>NUCLEOTIDE SEQUENCE</scope>
    <source>
        <strain evidence="2">237g6f4</strain>
        <tissue evidence="2">Blood</tissue>
    </source>
</reference>
<sequence>MCMLCVGESWCMLSVVDGGLVHVVCVGELVYAVSGGGGQVHVMCVCVCVCGRAGACCEQERGAGALSVGDRVWWCCEQGGGFCAF</sequence>
<comment type="caution">
    <text evidence="2">The sequence shown here is derived from an EMBL/GenBank/DDBJ whole genome shotgun (WGS) entry which is preliminary data.</text>
</comment>
<dbReference type="Proteomes" id="UP000824782">
    <property type="component" value="Unassembled WGS sequence"/>
</dbReference>
<evidence type="ECO:0008006" key="4">
    <source>
        <dbReference type="Google" id="ProtNLM"/>
    </source>
</evidence>
<evidence type="ECO:0000313" key="2">
    <source>
        <dbReference type="EMBL" id="KAG8553579.1"/>
    </source>
</evidence>
<dbReference type="AlphaFoldDB" id="A0AAV6ZWS3"/>
<keyword evidence="1" id="KW-0732">Signal</keyword>
<feature type="signal peptide" evidence="1">
    <location>
        <begin position="1"/>
        <end position="18"/>
    </location>
</feature>
<name>A0AAV6ZWS3_ENGPU</name>
<dbReference type="EMBL" id="WNYA01000010">
    <property type="protein sequence ID" value="KAG8553579.1"/>
    <property type="molecule type" value="Genomic_DNA"/>
</dbReference>
<organism evidence="2 3">
    <name type="scientific">Engystomops pustulosus</name>
    <name type="common">Tungara frog</name>
    <name type="synonym">Physalaemus pustulosus</name>
    <dbReference type="NCBI Taxonomy" id="76066"/>
    <lineage>
        <taxon>Eukaryota</taxon>
        <taxon>Metazoa</taxon>
        <taxon>Chordata</taxon>
        <taxon>Craniata</taxon>
        <taxon>Vertebrata</taxon>
        <taxon>Euteleostomi</taxon>
        <taxon>Amphibia</taxon>
        <taxon>Batrachia</taxon>
        <taxon>Anura</taxon>
        <taxon>Neobatrachia</taxon>
        <taxon>Hyloidea</taxon>
        <taxon>Leptodactylidae</taxon>
        <taxon>Leiuperinae</taxon>
        <taxon>Engystomops</taxon>
    </lineage>
</organism>
<keyword evidence="3" id="KW-1185">Reference proteome</keyword>
<evidence type="ECO:0000256" key="1">
    <source>
        <dbReference type="SAM" id="SignalP"/>
    </source>
</evidence>
<protein>
    <recommendedName>
        <fullName evidence="4">Secreted protein</fullName>
    </recommendedName>
</protein>
<gene>
    <name evidence="2" type="ORF">GDO81_003471</name>
</gene>
<feature type="chain" id="PRO_5043955817" description="Secreted protein" evidence="1">
    <location>
        <begin position="19"/>
        <end position="85"/>
    </location>
</feature>
<proteinExistence type="predicted"/>